<sequence>MIRIRGGTVYDPANGVDGEVRDVWIDGGKIVEAPSASGDVEVIEAEGMLVLPGGVDMHTHVAGSKENAGRKLRPEDHREHLRGRSGSLRSGSGFTVPSTFLSGYLYAEMGYTTVMEAASAPLLARHAHEELDDLPMVDKGLLVTMGNNQFVMDCVARGEKEKLRHYVAWLLEATRSYAVKVVNPGGVENWKWGGNVASLDDPVIAFDGVTPRKILECLAEVSRDLGLPHDIHVHGLNLGQPRSSRTTAETLRGLDGRGSHLCHLQFLSYRGREEGHAFRSGAESVVEALRGVSDVTFDVGQVIFGPATTMTSDGPLEFSLHRMTGKKWVNDDVEAESGGGILPVLYDRKSRIAAEQWMTGLELFLLVDDPWKLALTTDHPNGGPFFCYPQVIRLLMDRDYRAEVLATLPPRAVEGALLPNLDREYSLYEIAIVTRAAPARILGLRDKGHLGVGADGDVALYDRVDVDGTECRCSRFASCRRALARVRHLVKGGRWVLREGKIVEEVRGRTFYVAPGHDRALERELRDYFERTYTVAFDNYALDDDDVPLGEVIPCERRAANASS</sequence>
<reference evidence="1" key="1">
    <citation type="submission" date="2021-05" db="EMBL/GenBank/DDBJ databases">
        <title>An isolated secondary fermenter in methanogenic hydrocarbon-degrading communities.</title>
        <authorList>
            <person name="Liu Y.-F."/>
            <person name="Liu Z.-l."/>
        </authorList>
    </citation>
    <scope>NUCLEOTIDE SEQUENCE</scope>
    <source>
        <strain evidence="1">L-13</strain>
    </source>
</reference>
<evidence type="ECO:0000313" key="2">
    <source>
        <dbReference type="Proteomes" id="UP000682204"/>
    </source>
</evidence>
<organism evidence="1 2">
    <name type="scientific">Aminirod propionatiphilus</name>
    <dbReference type="NCBI Taxonomy" id="3415223"/>
    <lineage>
        <taxon>Bacteria</taxon>
        <taxon>Thermotogati</taxon>
        <taxon>Synergistota</taxon>
        <taxon>Synergistia</taxon>
        <taxon>Synergistales</taxon>
        <taxon>Aminiphilaceae</taxon>
        <taxon>Aminirod</taxon>
    </lineage>
</organism>
<accession>A0ACD1DTT3</accession>
<dbReference type="Proteomes" id="UP000682204">
    <property type="component" value="Chromosome"/>
</dbReference>
<name>A0ACD1DTT3_9BACT</name>
<protein>
    <submittedName>
        <fullName evidence="1">Formylmethanofuran dehydrogenase subunit A</fullName>
    </submittedName>
</protein>
<dbReference type="EMBL" id="CP074691">
    <property type="protein sequence ID" value="QVL35532.1"/>
    <property type="molecule type" value="Genomic_DNA"/>
</dbReference>
<keyword evidence="2" id="KW-1185">Reference proteome</keyword>
<evidence type="ECO:0000313" key="1">
    <source>
        <dbReference type="EMBL" id="QVL35532.1"/>
    </source>
</evidence>
<proteinExistence type="predicted"/>
<gene>
    <name evidence="1" type="ORF">KIH16_10095</name>
</gene>